<dbReference type="InterPro" id="IPR012334">
    <property type="entry name" value="Pectin_lyas_fold"/>
</dbReference>
<dbReference type="GeneID" id="79265580"/>
<dbReference type="Pfam" id="PF13229">
    <property type="entry name" value="Beta_helix"/>
    <property type="match status" value="1"/>
</dbReference>
<dbReference type="SMART" id="SM00710">
    <property type="entry name" value="PbH1"/>
    <property type="match status" value="5"/>
</dbReference>
<comment type="caution">
    <text evidence="2">The sequence shown here is derived from an EMBL/GenBank/DDBJ whole genome shotgun (WGS) entry which is preliminary data.</text>
</comment>
<reference evidence="2 3" key="1">
    <citation type="journal article" date="2019" name="Int. J. Syst. Evol. Microbiol.">
        <title>The Global Catalogue of Microorganisms (GCM) 10K type strain sequencing project: providing services to taxonomists for standard genome sequencing and annotation.</title>
        <authorList>
            <consortium name="The Broad Institute Genomics Platform"/>
            <consortium name="The Broad Institute Genome Sequencing Center for Infectious Disease"/>
            <person name="Wu L."/>
            <person name="Ma J."/>
        </authorList>
    </citation>
    <scope>NUCLEOTIDE SEQUENCE [LARGE SCALE GENOMIC DNA]</scope>
    <source>
        <strain evidence="2 3">DT85</strain>
    </source>
</reference>
<dbReference type="InterPro" id="IPR011050">
    <property type="entry name" value="Pectin_lyase_fold/virulence"/>
</dbReference>
<dbReference type="Gene3D" id="2.160.20.10">
    <property type="entry name" value="Single-stranded right-handed beta-helix, Pectin lyase-like"/>
    <property type="match status" value="1"/>
</dbReference>
<evidence type="ECO:0000313" key="3">
    <source>
        <dbReference type="Proteomes" id="UP001596398"/>
    </source>
</evidence>
<dbReference type="AlphaFoldDB" id="A0ABD5ZKK5"/>
<dbReference type="Proteomes" id="UP001596398">
    <property type="component" value="Unassembled WGS sequence"/>
</dbReference>
<evidence type="ECO:0000313" key="2">
    <source>
        <dbReference type="EMBL" id="MFC7233918.1"/>
    </source>
</evidence>
<proteinExistence type="predicted"/>
<keyword evidence="3" id="KW-1185">Reference proteome</keyword>
<gene>
    <name evidence="2" type="ORF">ACFQJ4_01175</name>
</gene>
<name>A0ABD5ZKK5_9EURY</name>
<feature type="domain" description="Right handed beta helix" evidence="1">
    <location>
        <begin position="227"/>
        <end position="348"/>
    </location>
</feature>
<evidence type="ECO:0000259" key="1">
    <source>
        <dbReference type="Pfam" id="PF13229"/>
    </source>
</evidence>
<organism evidence="2 3">
    <name type="scientific">Halosegnis marinus</name>
    <dbReference type="NCBI Taxonomy" id="3034023"/>
    <lineage>
        <taxon>Archaea</taxon>
        <taxon>Methanobacteriati</taxon>
        <taxon>Methanobacteriota</taxon>
        <taxon>Stenosarchaea group</taxon>
        <taxon>Halobacteria</taxon>
        <taxon>Halobacteriales</taxon>
        <taxon>Natronomonadaceae</taxon>
        <taxon>Halosegnis</taxon>
    </lineage>
</organism>
<protein>
    <submittedName>
        <fullName evidence="2">Right-handed parallel beta-helix repeat-containing protein</fullName>
    </submittedName>
</protein>
<dbReference type="SUPFAM" id="SSF51126">
    <property type="entry name" value="Pectin lyase-like"/>
    <property type="match status" value="1"/>
</dbReference>
<dbReference type="EMBL" id="JBHTAP010000001">
    <property type="protein sequence ID" value="MFC7233918.1"/>
    <property type="molecule type" value="Genomic_DNA"/>
</dbReference>
<dbReference type="InterPro" id="IPR039448">
    <property type="entry name" value="Beta_helix"/>
</dbReference>
<accession>A0ABD5ZKK5</accession>
<dbReference type="RefSeq" id="WP_276234910.1">
    <property type="nucleotide sequence ID" value="NZ_CP119802.1"/>
</dbReference>
<dbReference type="InterPro" id="IPR006626">
    <property type="entry name" value="PbH1"/>
</dbReference>
<sequence length="585" mass="58733">MQHSRASGAVAVLVSVLLVTGALAVLPFGTGVVGAASVEVTECTVIDRSGTYVLTGDIDGTTSPAVACIRIQSSNVTLDGQGYTVTNTGRGVEVQAEDSDTVRLENVVLRNLTVDAGTYGVVSYRAGTVVDGVDVLGRGGWGVVLQFGDLTVSNSSIVFEDVPEPDPFTLSTRGVYVFSGNLTLADSTVSITCASGLSCGSGVQLSPSPTVESSVLVSGSAISAGTGLYATTGEWPLVVIEGSRIDAQQYGVWARFGTSADLVVRDNDITTGRYGVWLEGDGHVVTDNRITGPAEVGIALLGNGTLAERNVVTGSTGVGIGVVGEAGLLRDNAVNETSGVGFLVLGTDVSVVRATVNPTLSFVGDDVSLSAAEAPADGTDGLVGLGGYATVALGQATPLALGLNYTDEDALGLDESSLALYRYDEAAGAWVPLADGAVDPAGNVVSGTLAETAIVAAFGAPATDTVEVDIAVKPGADPAPVNPKARGVVPVAVLHTDEFDPATVNVSSLRFGDAEDVAAGLGATAVHGGHAADVDGDGDLDLVVHFDARAAGFDGDETVAVLVGATADGTALTGEDEVVVVGRPA</sequence>